<feature type="compositionally biased region" description="Gly residues" evidence="1">
    <location>
        <begin position="15"/>
        <end position="29"/>
    </location>
</feature>
<evidence type="ECO:0000256" key="1">
    <source>
        <dbReference type="SAM" id="MobiDB-lite"/>
    </source>
</evidence>
<feature type="compositionally biased region" description="Gly residues" evidence="1">
    <location>
        <begin position="60"/>
        <end position="76"/>
    </location>
</feature>
<organism evidence="2 3">
    <name type="scientific">Streptomyces marianii</name>
    <dbReference type="NCBI Taxonomy" id="1817406"/>
    <lineage>
        <taxon>Bacteria</taxon>
        <taxon>Bacillati</taxon>
        <taxon>Actinomycetota</taxon>
        <taxon>Actinomycetes</taxon>
        <taxon>Kitasatosporales</taxon>
        <taxon>Streptomycetaceae</taxon>
        <taxon>Streptomyces</taxon>
    </lineage>
</organism>
<dbReference type="Proteomes" id="UP000305921">
    <property type="component" value="Unassembled WGS sequence"/>
</dbReference>
<comment type="caution">
    <text evidence="2">The sequence shown here is derived from an EMBL/GenBank/DDBJ whole genome shotgun (WGS) entry which is preliminary data.</text>
</comment>
<dbReference type="AlphaFoldDB" id="A0A5R9ECZ2"/>
<accession>A0A5R9ECZ2</accession>
<protein>
    <submittedName>
        <fullName evidence="2">Uncharacterized protein</fullName>
    </submittedName>
</protein>
<name>A0A5R9ECZ2_9ACTN</name>
<reference evidence="2 3" key="1">
    <citation type="submission" date="2019-05" db="EMBL/GenBank/DDBJ databases">
        <title>Streptomyces marianii sp. nov., a novel marine actinomycete from southern coast of India.</title>
        <authorList>
            <person name="Iniyan A.M."/>
            <person name="Wink J."/>
            <person name="Ramprasad E."/>
            <person name="Ramana C.V."/>
            <person name="Bunk B."/>
            <person name="Sproer C."/>
            <person name="Joseph F.-J.R.S."/>
            <person name="Vincent S.G.P."/>
        </authorList>
    </citation>
    <scope>NUCLEOTIDE SEQUENCE [LARGE SCALE GENOMIC DNA]</scope>
    <source>
        <strain evidence="2 3">ICN19</strain>
    </source>
</reference>
<feature type="region of interest" description="Disordered" evidence="1">
    <location>
        <begin position="1"/>
        <end position="76"/>
    </location>
</feature>
<proteinExistence type="predicted"/>
<evidence type="ECO:0000313" key="2">
    <source>
        <dbReference type="EMBL" id="TLQ46895.1"/>
    </source>
</evidence>
<keyword evidence="3" id="KW-1185">Reference proteome</keyword>
<dbReference type="EMBL" id="VAWE01000001">
    <property type="protein sequence ID" value="TLQ46895.1"/>
    <property type="molecule type" value="Genomic_DNA"/>
</dbReference>
<sequence>MKSLAREGDSDIGGRPSGGETGEPSGGTGCPSAAPDSTTGRGCGGTAAAGGGTPAEASAAGGGTSTGCGGPSGTGG</sequence>
<feature type="compositionally biased region" description="Gly residues" evidence="1">
    <location>
        <begin position="41"/>
        <end position="53"/>
    </location>
</feature>
<evidence type="ECO:0000313" key="3">
    <source>
        <dbReference type="Proteomes" id="UP000305921"/>
    </source>
</evidence>
<gene>
    <name evidence="2" type="ORF">FEF34_31520</name>
</gene>